<sequence>MSFGTDIAWKSLNKHGEELCGDMVKIVRTKDSDIVILADGMGSGVKANILATLTSQILATMLLKGASIASCVETIAKTLPICQERNVAYATFSILQIYRDGQAYLVEYDNPSCVFIRDRKIVAYEAEEQIIDGKKIKEYRFQAKENDCFVLMSDGVIFAGAGELLNYGWTWESMAEYTLRCTRNTMSASRLVSMLSGACNDLYEQRPRDDTTVVVVRTRKAQIVNLLTGPPADEKDDERMVRDLMESEGKKIISGGSSANLTARILRKEIVTHVNYADPFIPPTASIEGIDLVTEGALTLAGTLKLLQKFERSEFDEEFFRELDQDNGASKLAKTLIEECTQLHLLVGTVANQAYQNSELSFDISVRKNLVTQIKETMEKMGKTVTVQYY</sequence>
<dbReference type="Gene3D" id="3.60.40.10">
    <property type="entry name" value="PPM-type phosphatase domain"/>
    <property type="match status" value="1"/>
</dbReference>
<name>C0CHM1_BLAHS</name>
<dbReference type="GeneID" id="86821601"/>
<dbReference type="AlphaFoldDB" id="C0CHM1"/>
<dbReference type="eggNOG" id="COG2208">
    <property type="taxonomic scope" value="Bacteria"/>
</dbReference>
<dbReference type="PANTHER" id="PTHR35801">
    <property type="entry name" value="PHOSPHOSERINE PHOSPHATASE RSBX"/>
    <property type="match status" value="1"/>
</dbReference>
<organism evidence="2 3">
    <name type="scientific">Blautia hydrogenotrophica (strain DSM 10507 / JCM 14656 / S5a33)</name>
    <name type="common">Ruminococcus hydrogenotrophicus</name>
    <dbReference type="NCBI Taxonomy" id="476272"/>
    <lineage>
        <taxon>Bacteria</taxon>
        <taxon>Bacillati</taxon>
        <taxon>Bacillota</taxon>
        <taxon>Clostridia</taxon>
        <taxon>Lachnospirales</taxon>
        <taxon>Lachnospiraceae</taxon>
        <taxon>Blautia</taxon>
    </lineage>
</organism>
<dbReference type="Pfam" id="PF07228">
    <property type="entry name" value="SpoIIE"/>
    <property type="match status" value="1"/>
</dbReference>
<dbReference type="InterPro" id="IPR036457">
    <property type="entry name" value="PPM-type-like_dom_sf"/>
</dbReference>
<comment type="caution">
    <text evidence="2">The sequence shown here is derived from an EMBL/GenBank/DDBJ whole genome shotgun (WGS) entry which is preliminary data.</text>
</comment>
<dbReference type="EMBL" id="ACBZ01000012">
    <property type="protein sequence ID" value="EEG50722.1"/>
    <property type="molecule type" value="Genomic_DNA"/>
</dbReference>
<dbReference type="InterPro" id="IPR039248">
    <property type="entry name" value="Ptase_RsbX"/>
</dbReference>
<dbReference type="HOGENOM" id="CLU_703441_0_0_9"/>
<dbReference type="SUPFAM" id="SSF81606">
    <property type="entry name" value="PP2C-like"/>
    <property type="match status" value="1"/>
</dbReference>
<reference evidence="2 3" key="2">
    <citation type="submission" date="2009-02" db="EMBL/GenBank/DDBJ databases">
        <title>Draft genome sequence of Blautia hydrogenotrophica DSM 10507 (Ruminococcus hydrogenotrophicus DSM 10507).</title>
        <authorList>
            <person name="Sudarsanam P."/>
            <person name="Ley R."/>
            <person name="Guruge J."/>
            <person name="Turnbaugh P.J."/>
            <person name="Mahowald M."/>
            <person name="Liep D."/>
            <person name="Gordon J."/>
        </authorList>
    </citation>
    <scope>NUCLEOTIDE SEQUENCE [LARGE SCALE GENOMIC DNA]</scope>
    <source>
        <strain evidence="3">DSM 10507 / JCM 14656 / S5a33</strain>
    </source>
</reference>
<dbReference type="InterPro" id="IPR001932">
    <property type="entry name" value="PPM-type_phosphatase-like_dom"/>
</dbReference>
<feature type="domain" description="PPM-type phosphatase" evidence="1">
    <location>
        <begin position="2"/>
        <end position="218"/>
    </location>
</feature>
<evidence type="ECO:0000313" key="2">
    <source>
        <dbReference type="EMBL" id="EEG50722.1"/>
    </source>
</evidence>
<dbReference type="PANTHER" id="PTHR35801:SF1">
    <property type="entry name" value="PHOSPHOSERINE PHOSPHATASE RSBX"/>
    <property type="match status" value="1"/>
</dbReference>
<evidence type="ECO:0000259" key="1">
    <source>
        <dbReference type="SMART" id="SM00331"/>
    </source>
</evidence>
<evidence type="ECO:0000313" key="3">
    <source>
        <dbReference type="Proteomes" id="UP000003100"/>
    </source>
</evidence>
<proteinExistence type="predicted"/>
<accession>C0CHM1</accession>
<gene>
    <name evidence="2" type="ORF">RUMHYD_00335</name>
</gene>
<dbReference type="SMART" id="SM00331">
    <property type="entry name" value="PP2C_SIG"/>
    <property type="match status" value="1"/>
</dbReference>
<dbReference type="PATRIC" id="fig|476272.21.peg.3342"/>
<keyword evidence="3" id="KW-1185">Reference proteome</keyword>
<dbReference type="RefSeq" id="WP_005945383.1">
    <property type="nucleotide sequence ID" value="NZ_CP136423.1"/>
</dbReference>
<protein>
    <recommendedName>
        <fullName evidence="1">PPM-type phosphatase domain-containing protein</fullName>
    </recommendedName>
</protein>
<reference evidence="2 3" key="1">
    <citation type="submission" date="2009-01" db="EMBL/GenBank/DDBJ databases">
        <authorList>
            <person name="Fulton L."/>
            <person name="Clifton S."/>
            <person name="Fulton B."/>
            <person name="Xu J."/>
            <person name="Minx P."/>
            <person name="Pepin K.H."/>
            <person name="Johnson M."/>
            <person name="Bhonagiri V."/>
            <person name="Nash W.E."/>
            <person name="Mardis E.R."/>
            <person name="Wilson R.K."/>
        </authorList>
    </citation>
    <scope>NUCLEOTIDE SEQUENCE [LARGE SCALE GENOMIC DNA]</scope>
    <source>
        <strain evidence="3">DSM 10507 / JCM 14656 / S5a33</strain>
    </source>
</reference>
<dbReference type="Proteomes" id="UP000003100">
    <property type="component" value="Unassembled WGS sequence"/>
</dbReference>